<evidence type="ECO:0000256" key="5">
    <source>
        <dbReference type="ARBA" id="ARBA00022737"/>
    </source>
</evidence>
<dbReference type="InterPro" id="IPR001611">
    <property type="entry name" value="Leu-rich_rpt"/>
</dbReference>
<keyword evidence="7" id="KW-0472">Membrane</keyword>
<sequence length="831" mass="92267">MMKTKSTLVLALISFFGIFVVAVAEPEPEATYANREVGNSVAPLSKTSRSLITTSTLEEVVASMKENQDFSSYNEDDLRAAEEWFLVPENHPNDGKEEDPHYMKERLTLALMYFANCKEYCKLKYRSSGWLVRASDHCLWSGVACNSANEITKLNLRNRKLSQSFTLFELDHLRVLNLNSNNLSGDFVVASFSMKALRKLLVSRNQLKGVSGLQYLPELKSLHLFSNILQGEFTISKDTFPLSIQWLNLKQNKLTKITGVHLLTNLRGLDLSSNSFERFVIKKETFPPTIKWLHLKQNNLTTITGVNFLTNLKGLYLADNSFEGEFSVTKDNFPDSLESLGLNRNALIYLNIDDDAVPDLRNLFLIGTNNVAVNKEVCDRNMYVSPPSEICPCEKVESYASDGSVVGGIIESLLKEQDFSSYCQDNFDTAKEWFLDVANHPSDGKQNDANYMKERFILALIHSANCKTKCTLESSWLTAKDHCDAVDWEGVQCNEENEIQDLDLSRNGLNGSFTMFGFKSLTILKLWDNKLSGTFTVAGGSPYLSNIGLGNNRVASIAGAGVLMNLKYLYLSGNEFSGDLTITTNDFSTSIEYLMLSENRLTGFINGEVLTNLRAISLGYNEFVGDLIITEDKFPSSLMSLHLSGNKLTGFVDGGLFLPNLKQLYLSDNELTGKIHITAKDYPASLLLLMLNKNGLSGISGGGILTNLNKLILTQNQFEGKLTVTSDNFPTTIKLLFLGENELTGFIGGGILKKLKELHLNDNKFAGDLVITADDYPKRLLKLDLSANKGLKSINADSDAVPNLNTLNVEDIDGVIMKEELCGRSGISCRD</sequence>
<keyword evidence="6" id="KW-1133">Transmembrane helix</keyword>
<dbReference type="GO" id="GO:0005886">
    <property type="term" value="C:plasma membrane"/>
    <property type="evidence" value="ECO:0007669"/>
    <property type="project" value="UniProtKB-SubCell"/>
</dbReference>
<keyword evidence="9" id="KW-0325">Glycoprotein</keyword>
<accession>A0AAD3H6J8</accession>
<feature type="domain" description="Leucine-rich repeat-containing N-terminal plant-type" evidence="12">
    <location>
        <begin position="126"/>
        <end position="146"/>
    </location>
</feature>
<gene>
    <name evidence="13" type="ORF">CTEN210_08963</name>
</gene>
<evidence type="ECO:0000259" key="12">
    <source>
        <dbReference type="Pfam" id="PF08263"/>
    </source>
</evidence>
<dbReference type="PANTHER" id="PTHR27000:SF642">
    <property type="entry name" value="INACTIVE LEUCINE-RICH REPEAT RECEPTOR KINASE XIAO-RELATED"/>
    <property type="match status" value="1"/>
</dbReference>
<dbReference type="Pfam" id="PF00560">
    <property type="entry name" value="LRR_1"/>
    <property type="match status" value="1"/>
</dbReference>
<keyword evidence="3" id="KW-0812">Transmembrane</keyword>
<name>A0AAD3H6J8_9STRA</name>
<evidence type="ECO:0000313" key="14">
    <source>
        <dbReference type="Proteomes" id="UP001054902"/>
    </source>
</evidence>
<keyword evidence="5" id="KW-0677">Repeat</keyword>
<dbReference type="InterPro" id="IPR013210">
    <property type="entry name" value="LRR_N_plant-typ"/>
</dbReference>
<evidence type="ECO:0000256" key="2">
    <source>
        <dbReference type="ARBA" id="ARBA00022614"/>
    </source>
</evidence>
<evidence type="ECO:0000256" key="1">
    <source>
        <dbReference type="ARBA" id="ARBA00004236"/>
    </source>
</evidence>
<dbReference type="EMBL" id="BLLK01000045">
    <property type="protein sequence ID" value="GFH52487.1"/>
    <property type="molecule type" value="Genomic_DNA"/>
</dbReference>
<evidence type="ECO:0000256" key="7">
    <source>
        <dbReference type="ARBA" id="ARBA00023136"/>
    </source>
</evidence>
<evidence type="ECO:0000256" key="8">
    <source>
        <dbReference type="ARBA" id="ARBA00023170"/>
    </source>
</evidence>
<reference evidence="13 14" key="1">
    <citation type="journal article" date="2021" name="Sci. Rep.">
        <title>The genome of the diatom Chaetoceros tenuissimus carries an ancient integrated fragment of an extant virus.</title>
        <authorList>
            <person name="Hongo Y."/>
            <person name="Kimura K."/>
            <person name="Takaki Y."/>
            <person name="Yoshida Y."/>
            <person name="Baba S."/>
            <person name="Kobayashi G."/>
            <person name="Nagasaki K."/>
            <person name="Hano T."/>
            <person name="Tomaru Y."/>
        </authorList>
    </citation>
    <scope>NUCLEOTIDE SEQUENCE [LARGE SCALE GENOMIC DNA]</scope>
    <source>
        <strain evidence="13 14">NIES-3715</strain>
    </source>
</reference>
<dbReference type="PANTHER" id="PTHR27000">
    <property type="entry name" value="LEUCINE-RICH REPEAT RECEPTOR-LIKE PROTEIN KINASE FAMILY PROTEIN-RELATED"/>
    <property type="match status" value="1"/>
</dbReference>
<evidence type="ECO:0000256" key="11">
    <source>
        <dbReference type="SAM" id="SignalP"/>
    </source>
</evidence>
<feature type="signal peptide" evidence="11">
    <location>
        <begin position="1"/>
        <end position="24"/>
    </location>
</feature>
<proteinExistence type="predicted"/>
<dbReference type="Pfam" id="PF08263">
    <property type="entry name" value="LRRNT_2"/>
    <property type="match status" value="2"/>
</dbReference>
<dbReference type="PROSITE" id="PS51450">
    <property type="entry name" value="LRR"/>
    <property type="match status" value="2"/>
</dbReference>
<keyword evidence="2" id="KW-0433">Leucine-rich repeat</keyword>
<dbReference type="Gene3D" id="3.80.10.10">
    <property type="entry name" value="Ribonuclease Inhibitor"/>
    <property type="match status" value="4"/>
</dbReference>
<dbReference type="InterPro" id="IPR032675">
    <property type="entry name" value="LRR_dom_sf"/>
</dbReference>
<comment type="caution">
    <text evidence="13">The sequence shown here is derived from an EMBL/GenBank/DDBJ whole genome shotgun (WGS) entry which is preliminary data.</text>
</comment>
<evidence type="ECO:0000256" key="9">
    <source>
        <dbReference type="ARBA" id="ARBA00023180"/>
    </source>
</evidence>
<dbReference type="SUPFAM" id="SSF52058">
    <property type="entry name" value="L domain-like"/>
    <property type="match status" value="2"/>
</dbReference>
<organism evidence="13 14">
    <name type="scientific">Chaetoceros tenuissimus</name>
    <dbReference type="NCBI Taxonomy" id="426638"/>
    <lineage>
        <taxon>Eukaryota</taxon>
        <taxon>Sar</taxon>
        <taxon>Stramenopiles</taxon>
        <taxon>Ochrophyta</taxon>
        <taxon>Bacillariophyta</taxon>
        <taxon>Coscinodiscophyceae</taxon>
        <taxon>Chaetocerotophycidae</taxon>
        <taxon>Chaetocerotales</taxon>
        <taxon>Chaetocerotaceae</taxon>
        <taxon>Chaetoceros</taxon>
    </lineage>
</organism>
<keyword evidence="8" id="KW-0675">Receptor</keyword>
<dbReference type="Proteomes" id="UP001054902">
    <property type="component" value="Unassembled WGS sequence"/>
</dbReference>
<comment type="subcellular location">
    <subcellularLocation>
        <location evidence="1">Cell membrane</location>
    </subcellularLocation>
    <subcellularLocation>
        <location evidence="10">Endomembrane system</location>
        <topology evidence="10">Single-pass membrane protein</topology>
    </subcellularLocation>
</comment>
<keyword evidence="4 11" id="KW-0732">Signal</keyword>
<evidence type="ECO:0000256" key="6">
    <source>
        <dbReference type="ARBA" id="ARBA00022989"/>
    </source>
</evidence>
<evidence type="ECO:0000256" key="3">
    <source>
        <dbReference type="ARBA" id="ARBA00022692"/>
    </source>
</evidence>
<feature type="chain" id="PRO_5042245023" description="Leucine-rich repeat-containing N-terminal plant-type domain-containing protein" evidence="11">
    <location>
        <begin position="25"/>
        <end position="831"/>
    </location>
</feature>
<feature type="domain" description="Leucine-rich repeat-containing N-terminal plant-type" evidence="12">
    <location>
        <begin position="474"/>
        <end position="494"/>
    </location>
</feature>
<evidence type="ECO:0000256" key="4">
    <source>
        <dbReference type="ARBA" id="ARBA00022729"/>
    </source>
</evidence>
<evidence type="ECO:0000256" key="10">
    <source>
        <dbReference type="ARBA" id="ARBA00037847"/>
    </source>
</evidence>
<keyword evidence="14" id="KW-1185">Reference proteome</keyword>
<protein>
    <recommendedName>
        <fullName evidence="12">Leucine-rich repeat-containing N-terminal plant-type domain-containing protein</fullName>
    </recommendedName>
</protein>
<dbReference type="GO" id="GO:0012505">
    <property type="term" value="C:endomembrane system"/>
    <property type="evidence" value="ECO:0007669"/>
    <property type="project" value="UniProtKB-SubCell"/>
</dbReference>
<evidence type="ECO:0000313" key="13">
    <source>
        <dbReference type="EMBL" id="GFH52487.1"/>
    </source>
</evidence>
<dbReference type="AlphaFoldDB" id="A0AAD3H6J8"/>